<dbReference type="Gene3D" id="3.40.50.720">
    <property type="entry name" value="NAD(P)-binding Rossmann-like Domain"/>
    <property type="match status" value="1"/>
</dbReference>
<sequence>MANTTPSFTVIGAAQIAPWLNANPDTLVEAVKQAYLQHAYGKTISPDSYFLRFPDHPRQRIIALPASIESDNPITGIKWISSFPENIDKGLDRASAVLIVNDRHTGYPRACLEGSLISAARTAASAVLGASYLHPTPKKIKRLGVVGCGPIAYRTLGLLVKMGWEIDTLCVCDLSETRSQMFRDKSIGWAGTSCSASLESTISESDMVLIATSASQPYITSPAWFSHAPTVLHMSLRDLAPEIILAGQNVADDVSHCLKAQTSPHLASQQVGHHDFMAGGIADLIEQRVVPDNNRPRIFSPFGMGILDLAVAQQLLETLNAEDKVCIYNFFPDAYSGS</sequence>
<dbReference type="NCBIfam" id="TIGR03944">
    <property type="entry name" value="dehyd_SbnB_fam"/>
    <property type="match status" value="1"/>
</dbReference>
<dbReference type="GO" id="GO:0019290">
    <property type="term" value="P:siderophore biosynthetic process"/>
    <property type="evidence" value="ECO:0007669"/>
    <property type="project" value="InterPro"/>
</dbReference>
<dbReference type="PANTHER" id="PTHR13812:SF19">
    <property type="entry name" value="KETIMINE REDUCTASE MU-CRYSTALLIN"/>
    <property type="match status" value="1"/>
</dbReference>
<dbReference type="EMBL" id="NIBT01000034">
    <property type="protein sequence ID" value="PHM22212.1"/>
    <property type="molecule type" value="Genomic_DNA"/>
</dbReference>
<dbReference type="InterPro" id="IPR023866">
    <property type="entry name" value="SbnB"/>
</dbReference>
<dbReference type="EMBL" id="RAQI01000001">
    <property type="protein sequence ID" value="RKE93050.1"/>
    <property type="molecule type" value="Genomic_DNA"/>
</dbReference>
<keyword evidence="4" id="KW-1185">Reference proteome</keyword>
<dbReference type="GO" id="GO:0016639">
    <property type="term" value="F:oxidoreductase activity, acting on the CH-NH2 group of donors, NAD or NADP as acceptor"/>
    <property type="evidence" value="ECO:0007669"/>
    <property type="project" value="InterPro"/>
</dbReference>
<dbReference type="InterPro" id="IPR023401">
    <property type="entry name" value="ODC_N"/>
</dbReference>
<evidence type="ECO:0000313" key="4">
    <source>
        <dbReference type="Proteomes" id="UP000283568"/>
    </source>
</evidence>
<dbReference type="Pfam" id="PF02423">
    <property type="entry name" value="OCD_Mu_crystall"/>
    <property type="match status" value="1"/>
</dbReference>
<reference evidence="1 3" key="1">
    <citation type="journal article" date="2017" name="Nat. Microbiol.">
        <title>Natural product diversity associated with the nematode symbionts Photorhabdus and Xenorhabdus.</title>
        <authorList>
            <person name="Tobias N.J."/>
            <person name="Wolff H."/>
            <person name="Djahanschiri B."/>
            <person name="Grundmann F."/>
            <person name="Kronenwerth M."/>
            <person name="Shi Y.M."/>
            <person name="Simonyi S."/>
            <person name="Grun P."/>
            <person name="Shapiro-Ilan D."/>
            <person name="Pidot S.J."/>
            <person name="Stinear T.P."/>
            <person name="Ebersberger I."/>
            <person name="Bode H.B."/>
        </authorList>
    </citation>
    <scope>NUCLEOTIDE SEQUENCE [LARGE SCALE GENOMIC DNA]</scope>
    <source>
        <strain evidence="1 3">DSM 16337</strain>
    </source>
</reference>
<dbReference type="Proteomes" id="UP000225605">
    <property type="component" value="Unassembled WGS sequence"/>
</dbReference>
<dbReference type="OrthoDB" id="9809203at2"/>
<dbReference type="SUPFAM" id="SSF51735">
    <property type="entry name" value="NAD(P)-binding Rossmann-fold domains"/>
    <property type="match status" value="1"/>
</dbReference>
<evidence type="ECO:0000313" key="3">
    <source>
        <dbReference type="Proteomes" id="UP000225605"/>
    </source>
</evidence>
<comment type="caution">
    <text evidence="1">The sequence shown here is derived from an EMBL/GenBank/DDBJ whole genome shotgun (WGS) entry which is preliminary data.</text>
</comment>
<gene>
    <name evidence="2" type="ORF">BDE27_0743</name>
    <name evidence="1" type="ORF">Xehl_03858</name>
</gene>
<dbReference type="Proteomes" id="UP000283568">
    <property type="component" value="Unassembled WGS sequence"/>
</dbReference>
<dbReference type="Gene3D" id="3.30.1780.10">
    <property type="entry name" value="ornithine cyclodeaminase, domain 1"/>
    <property type="match status" value="1"/>
</dbReference>
<organism evidence="1 3">
    <name type="scientific">Xenorhabdus ehlersii</name>
    <dbReference type="NCBI Taxonomy" id="290111"/>
    <lineage>
        <taxon>Bacteria</taxon>
        <taxon>Pseudomonadati</taxon>
        <taxon>Pseudomonadota</taxon>
        <taxon>Gammaproteobacteria</taxon>
        <taxon>Enterobacterales</taxon>
        <taxon>Morganellaceae</taxon>
        <taxon>Xenorhabdus</taxon>
    </lineage>
</organism>
<dbReference type="PIRSF" id="PIRSF001439">
    <property type="entry name" value="CryM"/>
    <property type="match status" value="1"/>
</dbReference>
<dbReference type="InterPro" id="IPR036291">
    <property type="entry name" value="NAD(P)-bd_dom_sf"/>
</dbReference>
<dbReference type="InterPro" id="IPR003462">
    <property type="entry name" value="ODC_Mu_crystall"/>
</dbReference>
<accession>A0A2D0IKB4</accession>
<evidence type="ECO:0000313" key="1">
    <source>
        <dbReference type="EMBL" id="PHM22212.1"/>
    </source>
</evidence>
<dbReference type="AlphaFoldDB" id="A0A2D0IKB4"/>
<reference evidence="2 4" key="2">
    <citation type="submission" date="2018-09" db="EMBL/GenBank/DDBJ databases">
        <title>Genomic Encyclopedia of Archaeal and Bacterial Type Strains, Phase II (KMG-II): from individual species to whole genera.</title>
        <authorList>
            <person name="Goeker M."/>
        </authorList>
    </citation>
    <scope>NUCLEOTIDE SEQUENCE [LARGE SCALE GENOMIC DNA]</scope>
    <source>
        <strain evidence="2 4">DSM 16337</strain>
    </source>
</reference>
<dbReference type="GO" id="GO:0005737">
    <property type="term" value="C:cytoplasm"/>
    <property type="evidence" value="ECO:0007669"/>
    <property type="project" value="TreeGrafter"/>
</dbReference>
<protein>
    <submittedName>
        <fullName evidence="1">Ornithine cyclodeaminase</fullName>
    </submittedName>
</protein>
<evidence type="ECO:0000313" key="2">
    <source>
        <dbReference type="EMBL" id="RKE93050.1"/>
    </source>
</evidence>
<dbReference type="PANTHER" id="PTHR13812">
    <property type="entry name" value="KETIMINE REDUCTASE MU-CRYSTALLIN"/>
    <property type="match status" value="1"/>
</dbReference>
<dbReference type="RefSeq" id="WP_099133984.1">
    <property type="nucleotide sequence ID" value="NZ_CAWNOJ010000047.1"/>
</dbReference>
<name>A0A2D0IKB4_9GAMM</name>
<proteinExistence type="predicted"/>